<keyword evidence="1" id="KW-0812">Transmembrane</keyword>
<dbReference type="NCBIfam" id="NF041560">
    <property type="entry name" value="T6SS_Burk_ExIF"/>
    <property type="match status" value="1"/>
</dbReference>
<proteinExistence type="predicted"/>
<dbReference type="Proteomes" id="UP001061302">
    <property type="component" value="Chromosome"/>
</dbReference>
<reference evidence="2" key="1">
    <citation type="submission" date="2022-10" db="EMBL/GenBank/DDBJ databases">
        <title>Chitiniphilus purpureus sp. nov., a novel chitin-degrading bacterium isolated from crawfish pond sediment.</title>
        <authorList>
            <person name="Li K."/>
        </authorList>
    </citation>
    <scope>NUCLEOTIDE SEQUENCE</scope>
    <source>
        <strain evidence="2">CD1</strain>
    </source>
</reference>
<evidence type="ECO:0000313" key="2">
    <source>
        <dbReference type="EMBL" id="UXY16955.1"/>
    </source>
</evidence>
<gene>
    <name evidence="2" type="ORF">N8I74_08085</name>
</gene>
<dbReference type="EMBL" id="CP106753">
    <property type="protein sequence ID" value="UXY16955.1"/>
    <property type="molecule type" value="Genomic_DNA"/>
</dbReference>
<keyword evidence="3" id="KW-1185">Reference proteome</keyword>
<protein>
    <submittedName>
        <fullName evidence="2">Uncharacterized protein</fullName>
    </submittedName>
</protein>
<dbReference type="RefSeq" id="WP_263126378.1">
    <property type="nucleotide sequence ID" value="NZ_CP106753.1"/>
</dbReference>
<keyword evidence="1" id="KW-0472">Membrane</keyword>
<dbReference type="InterPro" id="IPR048130">
    <property type="entry name" value="T6SS_ExIF-like"/>
</dbReference>
<feature type="transmembrane region" description="Helical" evidence="1">
    <location>
        <begin position="133"/>
        <end position="156"/>
    </location>
</feature>
<organism evidence="2 3">
    <name type="scientific">Chitiniphilus purpureus</name>
    <dbReference type="NCBI Taxonomy" id="2981137"/>
    <lineage>
        <taxon>Bacteria</taxon>
        <taxon>Pseudomonadati</taxon>
        <taxon>Pseudomonadota</taxon>
        <taxon>Betaproteobacteria</taxon>
        <taxon>Neisseriales</taxon>
        <taxon>Chitinibacteraceae</taxon>
        <taxon>Chitiniphilus</taxon>
    </lineage>
</organism>
<keyword evidence="1" id="KW-1133">Transmembrane helix</keyword>
<feature type="transmembrane region" description="Helical" evidence="1">
    <location>
        <begin position="168"/>
        <end position="188"/>
    </location>
</feature>
<accession>A0ABY6DRG4</accession>
<evidence type="ECO:0000256" key="1">
    <source>
        <dbReference type="SAM" id="Phobius"/>
    </source>
</evidence>
<name>A0ABY6DRG4_9NEIS</name>
<sequence length="238" mass="26499">MSIHLLRGKISNLRKKRESASFFFTDSDKTTMGVIAVAAAAIGAGSQAIAVASATTSVEEEADYLEFELDGCDIRGWVWRSPFGEGDEVEAAVEKQGGHFIAYAITRPSDRTIALYPHCSRGKLAHVKNAAKWWFLGVSILLLVGLIMMFLFAIPHGKEVFLGFLKNIFLWCSLVLYAFFGLMTISMVKKWMPFVRLSEKCFAGLGWENPSNIDLVASTKKVRTDSDPGELGMMYFRY</sequence>
<evidence type="ECO:0000313" key="3">
    <source>
        <dbReference type="Proteomes" id="UP001061302"/>
    </source>
</evidence>